<evidence type="ECO:0000313" key="1">
    <source>
        <dbReference type="EMBL" id="SKB38688.1"/>
    </source>
</evidence>
<dbReference type="Gene3D" id="2.160.20.10">
    <property type="entry name" value="Single-stranded right-handed beta-helix, Pectin lyase-like"/>
    <property type="match status" value="1"/>
</dbReference>
<protein>
    <submittedName>
        <fullName evidence="1">Poly(Beta-D-mannuronate) lyase</fullName>
    </submittedName>
</protein>
<dbReference type="AlphaFoldDB" id="A0A1T5AUJ7"/>
<organism evidence="1 2">
    <name type="scientific">Sphingopyxis flava</name>
    <dbReference type="NCBI Taxonomy" id="1507287"/>
    <lineage>
        <taxon>Bacteria</taxon>
        <taxon>Pseudomonadati</taxon>
        <taxon>Pseudomonadota</taxon>
        <taxon>Alphaproteobacteria</taxon>
        <taxon>Sphingomonadales</taxon>
        <taxon>Sphingomonadaceae</taxon>
        <taxon>Sphingopyxis</taxon>
    </lineage>
</organism>
<evidence type="ECO:0000313" key="2">
    <source>
        <dbReference type="Proteomes" id="UP000190044"/>
    </source>
</evidence>
<keyword evidence="2" id="KW-1185">Reference proteome</keyword>
<proteinExistence type="predicted"/>
<dbReference type="InterPro" id="IPR011050">
    <property type="entry name" value="Pectin_lyase_fold/virulence"/>
</dbReference>
<dbReference type="CDD" id="cd14251">
    <property type="entry name" value="PL-6"/>
    <property type="match status" value="1"/>
</dbReference>
<dbReference type="Proteomes" id="UP000190044">
    <property type="component" value="Unassembled WGS sequence"/>
</dbReference>
<name>A0A1T5AUJ7_9SPHN</name>
<dbReference type="InterPro" id="IPR012334">
    <property type="entry name" value="Pectin_lyas_fold"/>
</dbReference>
<keyword evidence="1" id="KW-0456">Lyase</keyword>
<dbReference type="RefSeq" id="WP_245798596.1">
    <property type="nucleotide sequence ID" value="NZ_FUYP01000004.1"/>
</dbReference>
<sequence length="740" mass="78088">MLLRAVLMGAICVFAMEAAEAREILVADQTEYKAAVKSAKPGDSIVLRDGEWRDAQLVFTGTGTAEAPITLTAQTKGKVLLTGASNLRLGGRHLLVSGLVFKRGASPTREVISFRRDSKMLASNTRITEVVIDGFSKPDRRSEDIWVAIYGTDNRVDHSHFEGKTNSGVTLAVIRKPGDPLDNRHRIDHNYFGPRPPLGSNGGETIRIGTSEESLSDSHTVVERNIFDRTSGEVEIVSVKSGGNILRENLVLSSQGAFVLRHGNGNLVERNIFLGNHVPDSGGIRVINRDQVIRFNYLEGLAGKDFKSALTVMNGVPNSVINRYHQVSNALIERNSILDSARITLAAGADAERSAPPVESQFKGNLVSGAKNTDPFRAGDDIGGITFSGNVEAAVAQPLVTRGVEQRELQFERAANGLLYPTDPALAKVGAPRDLVPVKREEVGASWYRPDAAEADFGSGRTVELAAGASLADAVGASRAGDRLALAGGAYEVVSPVVVRHRLTIAGQAGAAPVVHVASGAFVRIEAGGGLRLADLTLDARGASADAALIAVAPEVAPNYEIEMKGVSVRGPGKAARLDGIVMAPGTFANAIELLGSSFSDMSGAVVLGTGEQEPKGWYPVERLEIGGSSFARVGLVADLLRKGTDESTFGPYFSMTGSNVSNSGAGGASLRLTGVQHSEILGNSFEKSAPLVVVHTVGKPHTRISGNAFRATPAPRIEELVYKGPLRAILAGNLTDGRP</sequence>
<dbReference type="EMBL" id="FUYP01000004">
    <property type="protein sequence ID" value="SKB38688.1"/>
    <property type="molecule type" value="Genomic_DNA"/>
</dbReference>
<dbReference type="Pfam" id="PF14592">
    <property type="entry name" value="Chondroitinas_B"/>
    <property type="match status" value="1"/>
</dbReference>
<gene>
    <name evidence="1" type="ORF">SAMN06295937_1004195</name>
</gene>
<dbReference type="InterPro" id="IPR039513">
    <property type="entry name" value="PL-6"/>
</dbReference>
<dbReference type="GO" id="GO:0016829">
    <property type="term" value="F:lyase activity"/>
    <property type="evidence" value="ECO:0007669"/>
    <property type="project" value="UniProtKB-KW"/>
</dbReference>
<dbReference type="SUPFAM" id="SSF51126">
    <property type="entry name" value="Pectin lyase-like"/>
    <property type="match status" value="2"/>
</dbReference>
<accession>A0A1T5AUJ7</accession>
<reference evidence="2" key="1">
    <citation type="submission" date="2017-02" db="EMBL/GenBank/DDBJ databases">
        <authorList>
            <person name="Varghese N."/>
            <person name="Submissions S."/>
        </authorList>
    </citation>
    <scope>NUCLEOTIDE SEQUENCE [LARGE SCALE GENOMIC DNA]</scope>
    <source>
        <strain evidence="2">R11H</strain>
    </source>
</reference>